<evidence type="ECO:0000256" key="4">
    <source>
        <dbReference type="ARBA" id="ARBA00022679"/>
    </source>
</evidence>
<evidence type="ECO:0000256" key="5">
    <source>
        <dbReference type="ARBA" id="ARBA00022692"/>
    </source>
</evidence>
<comment type="pathway">
    <text evidence="9">Protein modification; lipoprotein biosynthesis (N-acyl transfer).</text>
</comment>
<dbReference type="NCBIfam" id="TIGR00546">
    <property type="entry name" value="lnt"/>
    <property type="match status" value="1"/>
</dbReference>
<feature type="transmembrane region" description="Helical" evidence="9">
    <location>
        <begin position="494"/>
        <end position="512"/>
    </location>
</feature>
<dbReference type="InterPro" id="IPR003010">
    <property type="entry name" value="C-N_Hydrolase"/>
</dbReference>
<dbReference type="CDD" id="cd07571">
    <property type="entry name" value="ALP_N-acyl_transferase"/>
    <property type="match status" value="1"/>
</dbReference>
<dbReference type="PROSITE" id="PS50263">
    <property type="entry name" value="CN_HYDROLASE"/>
    <property type="match status" value="1"/>
</dbReference>
<evidence type="ECO:0000256" key="3">
    <source>
        <dbReference type="ARBA" id="ARBA00022475"/>
    </source>
</evidence>
<sequence>MLAGIAASALLAGLQSRGGAGWLLGFVFLVPWLIALDASRGLAGALAAACAMAIAFTAAVYGWFGGTIANYTQSSETAGLALLLLAAPLLQPQFLAFALANRAAARRHGTATAAFAGAAAWVAAEWLAARTFGPALGYTVGYGLYPSRLLSQAADLVGVSGLTCLLLLANQSLAAGLKRRRAGPRAMAAPLALAALTPLLLAAYGAVALSSLPKGKGVPLRLGMVQSNIIDYEKQRQEKGSHAVVREVLDTHFAMTRDAVSRQQVDAVLWSETVFPTTFGHPRSEAGAEFDREILRFVDATGVPVIFGTYDVDDSGEYNAAAFLEPGKGVAGYYRKANLFPLTEHVPGWLDGPALRRWLPWTGAWQPGDGARVFPLRVAGGRELPVLPMICLDDLDAGLAIDGARLGAEAILSMSNDSWFTGTPGMQMHLAAAAFRSIETRLPQFRVTPNGRSVVIDATGAELAGAPPGERALVVGNVRVTTPPRTLVVSLGNWVPAAAAAFLLMLAALGAWRIAYARLAPRPADATDNADIAMAFPARVAVLPPAARVLAGLLRAFARAGLLWMGVSFLAGGSFQENTLSQIRAFTGLFLIPELAAWCVLHAFGALASIEGGRLVLARGTQRMEVPLRDVVAVKPWRLPVPASGATLHLSSGRRWPYGLAVDDPAALARAVTSARGLPVETSAPNEAANAAYAAVRTAVRPILLGHPVLKFIVFPTLLAIPAFRLHQHIAYGSGIGEYTLFGLKAYLVAFSLWWAAWAIGVALSAAAVRTAIEAGTLLAVALRPARAAAIRCWLEHAGLGTLYIGLPAWLLLRIFGD</sequence>
<keyword evidence="3 9" id="KW-1003">Cell membrane</keyword>
<comment type="function">
    <text evidence="9">Catalyzes the phospholipid dependent N-acylation of the N-terminal cysteine of apolipoprotein, the last step in lipoprotein maturation.</text>
</comment>
<dbReference type="GO" id="GO:0005886">
    <property type="term" value="C:plasma membrane"/>
    <property type="evidence" value="ECO:0007669"/>
    <property type="project" value="UniProtKB-SubCell"/>
</dbReference>
<feature type="transmembrane region" description="Helical" evidence="9">
    <location>
        <begin position="595"/>
        <end position="617"/>
    </location>
</feature>
<keyword evidence="7 9" id="KW-0472">Membrane</keyword>
<evidence type="ECO:0000256" key="6">
    <source>
        <dbReference type="ARBA" id="ARBA00022989"/>
    </source>
</evidence>
<feature type="transmembrane region" description="Helical" evidence="9">
    <location>
        <begin position="20"/>
        <end position="38"/>
    </location>
</feature>
<feature type="transmembrane region" description="Helical" evidence="9">
    <location>
        <begin position="111"/>
        <end position="129"/>
    </location>
</feature>
<dbReference type="InterPro" id="IPR004563">
    <property type="entry name" value="Apolipo_AcylTrfase"/>
</dbReference>
<dbReference type="GO" id="GO:0042158">
    <property type="term" value="P:lipoprotein biosynthetic process"/>
    <property type="evidence" value="ECO:0007669"/>
    <property type="project" value="UniProtKB-UniRule"/>
</dbReference>
<evidence type="ECO:0000313" key="11">
    <source>
        <dbReference type="EMBL" id="NEX62574.1"/>
    </source>
</evidence>
<evidence type="ECO:0000256" key="9">
    <source>
        <dbReference type="HAMAP-Rule" id="MF_01148"/>
    </source>
</evidence>
<evidence type="ECO:0000313" key="12">
    <source>
        <dbReference type="Proteomes" id="UP000482155"/>
    </source>
</evidence>
<keyword evidence="8 9" id="KW-0012">Acyltransferase</keyword>
<feature type="transmembrane region" description="Helical" evidence="9">
    <location>
        <begin position="556"/>
        <end position="575"/>
    </location>
</feature>
<accession>A0A6B3SP24</accession>
<proteinExistence type="inferred from homology"/>
<evidence type="ECO:0000256" key="8">
    <source>
        <dbReference type="ARBA" id="ARBA00023315"/>
    </source>
</evidence>
<feature type="transmembrane region" description="Helical" evidence="9">
    <location>
        <begin position="794"/>
        <end position="816"/>
    </location>
</feature>
<dbReference type="PANTHER" id="PTHR38686">
    <property type="entry name" value="APOLIPOPROTEIN N-ACYLTRANSFERASE"/>
    <property type="match status" value="1"/>
</dbReference>
<evidence type="ECO:0000259" key="10">
    <source>
        <dbReference type="PROSITE" id="PS50263"/>
    </source>
</evidence>
<keyword evidence="4 9" id="KW-0808">Transferase</keyword>
<dbReference type="HAMAP" id="MF_01148">
    <property type="entry name" value="Lnt"/>
    <property type="match status" value="1"/>
</dbReference>
<dbReference type="Pfam" id="PF00795">
    <property type="entry name" value="CN_hydrolase"/>
    <property type="match status" value="1"/>
</dbReference>
<reference evidence="11 12" key="1">
    <citation type="submission" date="2020-02" db="EMBL/GenBank/DDBJ databases">
        <authorList>
            <person name="Kim M.K."/>
        </authorList>
    </citation>
    <scope>NUCLEOTIDE SEQUENCE [LARGE SCALE GENOMIC DNA]</scope>
    <source>
        <strain evidence="11 12">17J57-3</strain>
    </source>
</reference>
<feature type="transmembrane region" description="Helical" evidence="9">
    <location>
        <begin position="45"/>
        <end position="66"/>
    </location>
</feature>
<dbReference type="Proteomes" id="UP000482155">
    <property type="component" value="Unassembled WGS sequence"/>
</dbReference>
<evidence type="ECO:0000256" key="7">
    <source>
        <dbReference type="ARBA" id="ARBA00023136"/>
    </source>
</evidence>
<feature type="transmembrane region" description="Helical" evidence="9">
    <location>
        <begin position="149"/>
        <end position="169"/>
    </location>
</feature>
<feature type="transmembrane region" description="Helical" evidence="9">
    <location>
        <begin position="190"/>
        <end position="212"/>
    </location>
</feature>
<keyword evidence="6 9" id="KW-1133">Transmembrane helix</keyword>
<dbReference type="AlphaFoldDB" id="A0A6B3SP24"/>
<protein>
    <recommendedName>
        <fullName evidence="9">Apolipoprotein N-acyltransferase</fullName>
        <shortName evidence="9">ALP N-acyltransferase</shortName>
        <ecNumber evidence="9">2.3.1.269</ecNumber>
    </recommendedName>
</protein>
<evidence type="ECO:0000256" key="2">
    <source>
        <dbReference type="ARBA" id="ARBA00010065"/>
    </source>
</evidence>
<feature type="domain" description="CN hydrolase" evidence="10">
    <location>
        <begin position="225"/>
        <end position="480"/>
    </location>
</feature>
<dbReference type="GO" id="GO:0016410">
    <property type="term" value="F:N-acyltransferase activity"/>
    <property type="evidence" value="ECO:0007669"/>
    <property type="project" value="UniProtKB-UniRule"/>
</dbReference>
<comment type="subcellular location">
    <subcellularLocation>
        <location evidence="1 9">Cell membrane</location>
        <topology evidence="1 9">Multi-pass membrane protein</topology>
    </subcellularLocation>
</comment>
<gene>
    <name evidence="9 11" type="primary">lnt</name>
    <name evidence="11" type="ORF">G3574_15915</name>
</gene>
<feature type="transmembrane region" description="Helical" evidence="9">
    <location>
        <begin position="709"/>
        <end position="726"/>
    </location>
</feature>
<dbReference type="PANTHER" id="PTHR38686:SF1">
    <property type="entry name" value="APOLIPOPROTEIN N-ACYLTRANSFERASE"/>
    <property type="match status" value="1"/>
</dbReference>
<comment type="caution">
    <text evidence="11">The sequence shown here is derived from an EMBL/GenBank/DDBJ whole genome shotgun (WGS) entry which is preliminary data.</text>
</comment>
<keyword evidence="5 9" id="KW-0812">Transmembrane</keyword>
<feature type="transmembrane region" description="Helical" evidence="9">
    <location>
        <begin position="746"/>
        <end position="773"/>
    </location>
</feature>
<feature type="transmembrane region" description="Helical" evidence="9">
    <location>
        <begin position="78"/>
        <end position="99"/>
    </location>
</feature>
<comment type="similarity">
    <text evidence="2 9">Belongs to the CN hydrolase family. Apolipoprotein N-acyltransferase subfamily.</text>
</comment>
<keyword evidence="11" id="KW-0449">Lipoprotein</keyword>
<name>A0A6B3SP24_9BURK</name>
<keyword evidence="12" id="KW-1185">Reference proteome</keyword>
<dbReference type="Gene3D" id="3.60.110.10">
    <property type="entry name" value="Carbon-nitrogen hydrolase"/>
    <property type="match status" value="1"/>
</dbReference>
<dbReference type="UniPathway" id="UPA00666"/>
<dbReference type="EMBL" id="JAAIVB010000052">
    <property type="protein sequence ID" value="NEX62574.1"/>
    <property type="molecule type" value="Genomic_DNA"/>
</dbReference>
<dbReference type="InterPro" id="IPR036526">
    <property type="entry name" value="C-N_Hydrolase_sf"/>
</dbReference>
<evidence type="ECO:0000256" key="1">
    <source>
        <dbReference type="ARBA" id="ARBA00004651"/>
    </source>
</evidence>
<dbReference type="Pfam" id="PF20154">
    <property type="entry name" value="LNT_N"/>
    <property type="match status" value="1"/>
</dbReference>
<comment type="catalytic activity">
    <reaction evidence="9">
        <text>N-terminal S-1,2-diacyl-sn-glyceryl-L-cysteinyl-[lipoprotein] + a glycerophospholipid = N-acyl-S-1,2-diacyl-sn-glyceryl-L-cysteinyl-[lipoprotein] + a 2-acyl-sn-glycero-3-phospholipid + H(+)</text>
        <dbReference type="Rhea" id="RHEA:48228"/>
        <dbReference type="Rhea" id="RHEA-COMP:14681"/>
        <dbReference type="Rhea" id="RHEA-COMP:14684"/>
        <dbReference type="ChEBI" id="CHEBI:15378"/>
        <dbReference type="ChEBI" id="CHEBI:136912"/>
        <dbReference type="ChEBI" id="CHEBI:140656"/>
        <dbReference type="ChEBI" id="CHEBI:140657"/>
        <dbReference type="ChEBI" id="CHEBI:140660"/>
        <dbReference type="EC" id="2.3.1.269"/>
    </reaction>
</comment>
<dbReference type="InterPro" id="IPR045378">
    <property type="entry name" value="LNT_N"/>
</dbReference>
<organism evidence="11 12">
    <name type="scientific">Noviherbaspirillum galbum</name>
    <dbReference type="NCBI Taxonomy" id="2709383"/>
    <lineage>
        <taxon>Bacteria</taxon>
        <taxon>Pseudomonadati</taxon>
        <taxon>Pseudomonadota</taxon>
        <taxon>Betaproteobacteria</taxon>
        <taxon>Burkholderiales</taxon>
        <taxon>Oxalobacteraceae</taxon>
        <taxon>Noviherbaspirillum</taxon>
    </lineage>
</organism>
<dbReference type="SUPFAM" id="SSF56317">
    <property type="entry name" value="Carbon-nitrogen hydrolase"/>
    <property type="match status" value="1"/>
</dbReference>
<dbReference type="EC" id="2.3.1.269" evidence="9"/>
<comment type="caution">
    <text evidence="9">Lacks conserved residue(s) required for the propagation of feature annotation.</text>
</comment>